<dbReference type="GO" id="GO:0016301">
    <property type="term" value="F:kinase activity"/>
    <property type="evidence" value="ECO:0007669"/>
    <property type="project" value="UniProtKB-KW"/>
</dbReference>
<proteinExistence type="inferred from homology"/>
<dbReference type="Pfam" id="PF00370">
    <property type="entry name" value="FGGY_N"/>
    <property type="match status" value="1"/>
</dbReference>
<dbReference type="InterPro" id="IPR050406">
    <property type="entry name" value="FGGY_Carb_Kinase"/>
</dbReference>
<dbReference type="Pfam" id="PF02782">
    <property type="entry name" value="FGGY_C"/>
    <property type="match status" value="1"/>
</dbReference>
<name>A0ABW3D6L6_9BACL</name>
<keyword evidence="3 6" id="KW-0418">Kinase</keyword>
<gene>
    <name evidence="6" type="ORF">ACFQ03_02370</name>
</gene>
<dbReference type="PANTHER" id="PTHR43095">
    <property type="entry name" value="SUGAR KINASE"/>
    <property type="match status" value="1"/>
</dbReference>
<dbReference type="InterPro" id="IPR043129">
    <property type="entry name" value="ATPase_NBD"/>
</dbReference>
<organism evidence="6 7">
    <name type="scientific">Paenibacillus residui</name>
    <dbReference type="NCBI Taxonomy" id="629724"/>
    <lineage>
        <taxon>Bacteria</taxon>
        <taxon>Bacillati</taxon>
        <taxon>Bacillota</taxon>
        <taxon>Bacilli</taxon>
        <taxon>Bacillales</taxon>
        <taxon>Paenibacillaceae</taxon>
        <taxon>Paenibacillus</taxon>
    </lineage>
</organism>
<accession>A0ABW3D6L6</accession>
<evidence type="ECO:0000256" key="3">
    <source>
        <dbReference type="ARBA" id="ARBA00022777"/>
    </source>
</evidence>
<dbReference type="PIRSF" id="PIRSF000538">
    <property type="entry name" value="GlpK"/>
    <property type="match status" value="1"/>
</dbReference>
<protein>
    <submittedName>
        <fullName evidence="6">FGGY-family carbohydrate kinase</fullName>
        <ecNumber evidence="6">2.7.1.-</ecNumber>
    </submittedName>
</protein>
<dbReference type="EC" id="2.7.1.-" evidence="6"/>
<dbReference type="SUPFAM" id="SSF53067">
    <property type="entry name" value="Actin-like ATPase domain"/>
    <property type="match status" value="2"/>
</dbReference>
<dbReference type="InterPro" id="IPR000577">
    <property type="entry name" value="Carb_kinase_FGGY"/>
</dbReference>
<comment type="similarity">
    <text evidence="1">Belongs to the FGGY kinase family.</text>
</comment>
<dbReference type="Proteomes" id="UP001597120">
    <property type="component" value="Unassembled WGS sequence"/>
</dbReference>
<keyword evidence="2 6" id="KW-0808">Transferase</keyword>
<evidence type="ECO:0000313" key="7">
    <source>
        <dbReference type="Proteomes" id="UP001597120"/>
    </source>
</evidence>
<dbReference type="InterPro" id="IPR018484">
    <property type="entry name" value="FGGY_N"/>
</dbReference>
<dbReference type="PANTHER" id="PTHR43095:SF5">
    <property type="entry name" value="XYLULOSE KINASE"/>
    <property type="match status" value="1"/>
</dbReference>
<reference evidence="7" key="1">
    <citation type="journal article" date="2019" name="Int. J. Syst. Evol. Microbiol.">
        <title>The Global Catalogue of Microorganisms (GCM) 10K type strain sequencing project: providing services to taxonomists for standard genome sequencing and annotation.</title>
        <authorList>
            <consortium name="The Broad Institute Genomics Platform"/>
            <consortium name="The Broad Institute Genome Sequencing Center for Infectious Disease"/>
            <person name="Wu L."/>
            <person name="Ma J."/>
        </authorList>
    </citation>
    <scope>NUCLEOTIDE SEQUENCE [LARGE SCALE GENOMIC DNA]</scope>
    <source>
        <strain evidence="7">CCUG 57263</strain>
    </source>
</reference>
<dbReference type="RefSeq" id="WP_379285826.1">
    <property type="nucleotide sequence ID" value="NZ_JBHTIU010000008.1"/>
</dbReference>
<evidence type="ECO:0000313" key="6">
    <source>
        <dbReference type="EMBL" id="MFD0867978.1"/>
    </source>
</evidence>
<comment type="caution">
    <text evidence="6">The sequence shown here is derived from an EMBL/GenBank/DDBJ whole genome shotgun (WGS) entry which is preliminary data.</text>
</comment>
<dbReference type="CDD" id="cd07805">
    <property type="entry name" value="ASKHA_NBD_FGGY_CvXK-like"/>
    <property type="match status" value="1"/>
</dbReference>
<evidence type="ECO:0000256" key="1">
    <source>
        <dbReference type="ARBA" id="ARBA00009156"/>
    </source>
</evidence>
<sequence>MTMESGVSAEQAVKDIPFAGTGAETSSAGEVVASIDIGTTAIKGVLVGRDGVLRHERTIPLTTMHQGGYMEQDPESWWTAFVQMCRDWDALGVGGKQIRCVAFSGQMQDLIAVDSDGAPLRPAILYSDSRAGVQAESLLAQITEREMKRRTGNHFDGTFPLAKMAWMREHEPDKYDQSRYFLFGSKDYVILKLTGKAVTDPTTASTVGLMDAASRQWVTEWTEALQMDAGKLPAIIPSVGLVGTVTPEASRLTGLSTDTRVLAGAGDAGSSTLGAGVMAEGDMYVYLGTTGWVAAAVEQPIESAGGIFHLAHPAGSHLIAIAPLLNAGSVHQWAVGNFAEGPEDYRGFEQLVASSRRERNRVLFLPYLAGERCPVQDPDATGCYVGLTGETTRADLGAAALEGVSFAIRQVRDLLLSGQKPDAMNVIGGGGKSEAWMQILADICSSQVLVPADAQFLPALGVASLGFVHLGWSANFAEFKAAYLQKGEHAGYAANRELDDHYEAKFSKYKQLYAALQPVMVP</sequence>
<dbReference type="Gene3D" id="3.30.420.40">
    <property type="match status" value="2"/>
</dbReference>
<feature type="domain" description="Carbohydrate kinase FGGY N-terminal" evidence="4">
    <location>
        <begin position="32"/>
        <end position="274"/>
    </location>
</feature>
<keyword evidence="7" id="KW-1185">Reference proteome</keyword>
<evidence type="ECO:0000259" key="4">
    <source>
        <dbReference type="Pfam" id="PF00370"/>
    </source>
</evidence>
<dbReference type="EMBL" id="JBHTIU010000008">
    <property type="protein sequence ID" value="MFD0867978.1"/>
    <property type="molecule type" value="Genomic_DNA"/>
</dbReference>
<feature type="domain" description="Carbohydrate kinase FGGY C-terminal" evidence="5">
    <location>
        <begin position="283"/>
        <end position="468"/>
    </location>
</feature>
<evidence type="ECO:0000259" key="5">
    <source>
        <dbReference type="Pfam" id="PF02782"/>
    </source>
</evidence>
<evidence type="ECO:0000256" key="2">
    <source>
        <dbReference type="ARBA" id="ARBA00022679"/>
    </source>
</evidence>
<dbReference type="InterPro" id="IPR018485">
    <property type="entry name" value="FGGY_C"/>
</dbReference>